<evidence type="ECO:0000256" key="12">
    <source>
        <dbReference type="ARBA" id="ARBA00023136"/>
    </source>
</evidence>
<comment type="subcellular location">
    <subcellularLocation>
        <location evidence="2">Cell membrane</location>
    </subcellularLocation>
    <subcellularLocation>
        <location evidence="3">Membrane raft</location>
        <topology evidence="3">Multi-pass membrane protein</topology>
    </subcellularLocation>
</comment>
<dbReference type="SMART" id="SM00091">
    <property type="entry name" value="PAS"/>
    <property type="match status" value="1"/>
</dbReference>
<evidence type="ECO:0000256" key="3">
    <source>
        <dbReference type="ARBA" id="ARBA00004314"/>
    </source>
</evidence>
<dbReference type="InterPro" id="IPR003661">
    <property type="entry name" value="HisK_dim/P_dom"/>
</dbReference>
<dbReference type="CDD" id="cd00130">
    <property type="entry name" value="PAS"/>
    <property type="match status" value="1"/>
</dbReference>
<dbReference type="PROSITE" id="PS50885">
    <property type="entry name" value="HAMP"/>
    <property type="match status" value="1"/>
</dbReference>
<dbReference type="InterPro" id="IPR035965">
    <property type="entry name" value="PAS-like_dom_sf"/>
</dbReference>
<dbReference type="FunFam" id="1.10.287.130:FF:000001">
    <property type="entry name" value="Two-component sensor histidine kinase"/>
    <property type="match status" value="1"/>
</dbReference>
<dbReference type="GO" id="GO:0045121">
    <property type="term" value="C:membrane raft"/>
    <property type="evidence" value="ECO:0007669"/>
    <property type="project" value="UniProtKB-SubCell"/>
</dbReference>
<dbReference type="CDD" id="cd06225">
    <property type="entry name" value="HAMP"/>
    <property type="match status" value="1"/>
</dbReference>
<dbReference type="InterPro" id="IPR003594">
    <property type="entry name" value="HATPase_dom"/>
</dbReference>
<evidence type="ECO:0000256" key="9">
    <source>
        <dbReference type="ARBA" id="ARBA00022777"/>
    </source>
</evidence>
<dbReference type="GO" id="GO:0000155">
    <property type="term" value="F:phosphorelay sensor kinase activity"/>
    <property type="evidence" value="ECO:0007669"/>
    <property type="project" value="InterPro"/>
</dbReference>
<dbReference type="STRING" id="1304284.L21TH_0630"/>
<dbReference type="SUPFAM" id="SSF47384">
    <property type="entry name" value="Homodimeric domain of signal transducing histidine kinase"/>
    <property type="match status" value="1"/>
</dbReference>
<keyword evidence="10" id="KW-0067">ATP-binding</keyword>
<dbReference type="InterPro" id="IPR003660">
    <property type="entry name" value="HAMP_dom"/>
</dbReference>
<dbReference type="GO" id="GO:0016036">
    <property type="term" value="P:cellular response to phosphate starvation"/>
    <property type="evidence" value="ECO:0007669"/>
    <property type="project" value="TreeGrafter"/>
</dbReference>
<evidence type="ECO:0000259" key="16">
    <source>
        <dbReference type="PROSITE" id="PS50112"/>
    </source>
</evidence>
<comment type="caution">
    <text evidence="18">The sequence shown here is derived from an EMBL/GenBank/DDBJ whole genome shotgun (WGS) entry which is preliminary data.</text>
</comment>
<dbReference type="FunFam" id="3.30.565.10:FF:000023">
    <property type="entry name" value="PAS domain-containing sensor histidine kinase"/>
    <property type="match status" value="1"/>
</dbReference>
<dbReference type="Pfam" id="PF16736">
    <property type="entry name" value="sCache_like"/>
    <property type="match status" value="1"/>
</dbReference>
<dbReference type="InterPro" id="IPR005467">
    <property type="entry name" value="His_kinase_dom"/>
</dbReference>
<dbReference type="GO" id="GO:0005886">
    <property type="term" value="C:plasma membrane"/>
    <property type="evidence" value="ECO:0007669"/>
    <property type="project" value="UniProtKB-SubCell"/>
</dbReference>
<dbReference type="EMBL" id="ARZA01000066">
    <property type="protein sequence ID" value="EOD01276.1"/>
    <property type="molecule type" value="Genomic_DNA"/>
</dbReference>
<evidence type="ECO:0000256" key="8">
    <source>
        <dbReference type="ARBA" id="ARBA00022741"/>
    </source>
</evidence>
<protein>
    <recommendedName>
        <fullName evidence="4">histidine kinase</fullName>
        <ecNumber evidence="4">2.7.13.3</ecNumber>
    </recommendedName>
</protein>
<dbReference type="SUPFAM" id="SSF158472">
    <property type="entry name" value="HAMP domain-like"/>
    <property type="match status" value="1"/>
</dbReference>
<keyword evidence="9" id="KW-0418">Kinase</keyword>
<keyword evidence="14" id="KW-1133">Transmembrane helix</keyword>
<dbReference type="Pfam" id="PF00512">
    <property type="entry name" value="HisKA"/>
    <property type="match status" value="1"/>
</dbReference>
<dbReference type="NCBIfam" id="TIGR00229">
    <property type="entry name" value="sensory_box"/>
    <property type="match status" value="1"/>
</dbReference>
<dbReference type="SUPFAM" id="SSF55874">
    <property type="entry name" value="ATPase domain of HSP90 chaperone/DNA topoisomerase II/histidine kinase"/>
    <property type="match status" value="1"/>
</dbReference>
<name>R1CRH2_9FIRM</name>
<dbReference type="InterPro" id="IPR036097">
    <property type="entry name" value="HisK_dim/P_sf"/>
</dbReference>
<dbReference type="PATRIC" id="fig|1304284.3.peg.619"/>
<dbReference type="eggNOG" id="COG5002">
    <property type="taxonomic scope" value="Bacteria"/>
</dbReference>
<proteinExistence type="predicted"/>
<feature type="transmembrane region" description="Helical" evidence="14">
    <location>
        <begin position="6"/>
        <end position="28"/>
    </location>
</feature>
<evidence type="ECO:0000313" key="18">
    <source>
        <dbReference type="EMBL" id="EOD01276.1"/>
    </source>
</evidence>
<dbReference type="Gene3D" id="3.30.565.10">
    <property type="entry name" value="Histidine kinase-like ATPase, C-terminal domain"/>
    <property type="match status" value="1"/>
</dbReference>
<dbReference type="Gene3D" id="1.10.287.130">
    <property type="match status" value="1"/>
</dbReference>
<feature type="domain" description="HAMP" evidence="17">
    <location>
        <begin position="185"/>
        <end position="237"/>
    </location>
</feature>
<dbReference type="RefSeq" id="WP_006308856.1">
    <property type="nucleotide sequence ID" value="NZ_ARZA01000066.1"/>
</dbReference>
<dbReference type="PRINTS" id="PR00344">
    <property type="entry name" value="BCTRLSENSOR"/>
</dbReference>
<dbReference type="PANTHER" id="PTHR45453">
    <property type="entry name" value="PHOSPHATE REGULON SENSOR PROTEIN PHOR"/>
    <property type="match status" value="1"/>
</dbReference>
<dbReference type="Gene3D" id="3.30.450.20">
    <property type="entry name" value="PAS domain"/>
    <property type="match status" value="2"/>
</dbReference>
<dbReference type="PROSITE" id="PS50112">
    <property type="entry name" value="PAS"/>
    <property type="match status" value="1"/>
</dbReference>
<evidence type="ECO:0000256" key="4">
    <source>
        <dbReference type="ARBA" id="ARBA00012438"/>
    </source>
</evidence>
<keyword evidence="12 14" id="KW-0472">Membrane</keyword>
<dbReference type="SMART" id="SM00387">
    <property type="entry name" value="HATPase_c"/>
    <property type="match status" value="1"/>
</dbReference>
<dbReference type="InterPro" id="IPR031967">
    <property type="entry name" value="PhoR_single_Cache-like_dom"/>
</dbReference>
<evidence type="ECO:0000256" key="11">
    <source>
        <dbReference type="ARBA" id="ARBA00023012"/>
    </source>
</evidence>
<evidence type="ECO:0000259" key="15">
    <source>
        <dbReference type="PROSITE" id="PS50109"/>
    </source>
</evidence>
<keyword evidence="19" id="KW-1185">Reference proteome</keyword>
<comment type="catalytic activity">
    <reaction evidence="1">
        <text>ATP + protein L-histidine = ADP + protein N-phospho-L-histidine.</text>
        <dbReference type="EC" id="2.7.13.3"/>
    </reaction>
</comment>
<keyword evidence="5" id="KW-1003">Cell membrane</keyword>
<keyword evidence="14" id="KW-0812">Transmembrane</keyword>
<dbReference type="Pfam" id="PF00989">
    <property type="entry name" value="PAS"/>
    <property type="match status" value="1"/>
</dbReference>
<dbReference type="CDD" id="cd00075">
    <property type="entry name" value="HATPase"/>
    <property type="match status" value="1"/>
</dbReference>
<dbReference type="InterPro" id="IPR036890">
    <property type="entry name" value="HATPase_C_sf"/>
</dbReference>
<dbReference type="SMART" id="SM00388">
    <property type="entry name" value="HisKA"/>
    <property type="match status" value="1"/>
</dbReference>
<evidence type="ECO:0000256" key="6">
    <source>
        <dbReference type="ARBA" id="ARBA00022553"/>
    </source>
</evidence>
<dbReference type="AlphaFoldDB" id="R1CRH2"/>
<dbReference type="InterPro" id="IPR013767">
    <property type="entry name" value="PAS_fold"/>
</dbReference>
<evidence type="ECO:0000256" key="2">
    <source>
        <dbReference type="ARBA" id="ARBA00004236"/>
    </source>
</evidence>
<keyword evidence="11" id="KW-0902">Two-component regulatory system</keyword>
<dbReference type="GO" id="GO:0004721">
    <property type="term" value="F:phosphoprotein phosphatase activity"/>
    <property type="evidence" value="ECO:0007669"/>
    <property type="project" value="TreeGrafter"/>
</dbReference>
<dbReference type="Pfam" id="PF02518">
    <property type="entry name" value="HATPase_c"/>
    <property type="match status" value="1"/>
</dbReference>
<dbReference type="PANTHER" id="PTHR45453:SF1">
    <property type="entry name" value="PHOSPHATE REGULON SENSOR PROTEIN PHOR"/>
    <property type="match status" value="1"/>
</dbReference>
<dbReference type="InterPro" id="IPR004358">
    <property type="entry name" value="Sig_transdc_His_kin-like_C"/>
</dbReference>
<evidence type="ECO:0000256" key="1">
    <source>
        <dbReference type="ARBA" id="ARBA00000085"/>
    </source>
</evidence>
<feature type="domain" description="Histidine kinase" evidence="15">
    <location>
        <begin position="368"/>
        <end position="586"/>
    </location>
</feature>
<evidence type="ECO:0000313" key="19">
    <source>
        <dbReference type="Proteomes" id="UP000013378"/>
    </source>
</evidence>
<keyword evidence="13" id="KW-0175">Coiled coil</keyword>
<evidence type="ECO:0000256" key="13">
    <source>
        <dbReference type="SAM" id="Coils"/>
    </source>
</evidence>
<dbReference type="SMART" id="SM00304">
    <property type="entry name" value="HAMP"/>
    <property type="match status" value="1"/>
</dbReference>
<feature type="domain" description="PAS" evidence="16">
    <location>
        <begin position="242"/>
        <end position="313"/>
    </location>
</feature>
<evidence type="ECO:0000256" key="14">
    <source>
        <dbReference type="SAM" id="Phobius"/>
    </source>
</evidence>
<dbReference type="CDD" id="cd00082">
    <property type="entry name" value="HisKA"/>
    <property type="match status" value="1"/>
</dbReference>
<reference evidence="18 19" key="1">
    <citation type="journal article" date="2015" name="Geomicrobiol. J.">
        <title>Caldisalinibacter kiritimatiensis gen. nov., sp. nov., a moderately thermohalophilic thiosulfate-reducing bacterium from a hypersaline microbial mat.</title>
        <authorList>
            <person name="Ben Hania W."/>
            <person name="Joseph M."/>
            <person name="Fiebig A."/>
            <person name="Bunk B."/>
            <person name="Klenk H.-P."/>
            <person name="Fardeau M.-L."/>
            <person name="Spring S."/>
        </authorList>
    </citation>
    <scope>NUCLEOTIDE SEQUENCE [LARGE SCALE GENOMIC DNA]</scope>
    <source>
        <strain evidence="18 19">L21-TH-D2</strain>
    </source>
</reference>
<keyword evidence="6" id="KW-0597">Phosphoprotein</keyword>
<dbReference type="PROSITE" id="PS50109">
    <property type="entry name" value="HIS_KIN"/>
    <property type="match status" value="1"/>
</dbReference>
<sequence>MRKKILISFVILILIAIFTTGILTLSLLKSNYLHNVEDKLITNAKLITNFLEQQHNINNAQLSSIVNEFSNEINTRITLIDKDGNVIFDSDADEETLDNHGNRPEIKEAFKGYIGTSKRYSKTLGHDMLYVALPFSKSENKIKVIRLSVELKDINDFNSSLVKYFSISAILGILVAFFLGIKYMKSITDPIIELTEATKKISQGEYGKKVYFTNDDEIGILYNNFNIMSQKLEETINELQDNNTKMESILTSMVNGVIALDNSKNIMFINPRAEKLFGVKEEDVKGKHILEVVRINELDNLIHNLLKENIVSKSEIEIFEPKHRILNIYSNPITLENDPTRVIGVVIIIQDITEMRKLERMRKDFVANVSHELKTPLTSIKGFVETLKDGAGEDREIREKFLDIIEIEVGRLSSLIQDILLLSEIENKKNIQVKELINVNKSIDEVIQVMNEIAKKKDIEIINKVENKLPHIYGNNGWFKQMLINLIDNGIKYTPKQGKVIVEVYNNIQNLVVKIKDTGIGIEEKHLDRLFERFYRVDKARSRQVGGTGLGLAIVKHIVLSFNGTIEVKSEINKGTEFIIKIPIEDIEHEG</sequence>
<dbReference type="SUPFAM" id="SSF55785">
    <property type="entry name" value="PYP-like sensor domain (PAS domain)"/>
    <property type="match status" value="1"/>
</dbReference>
<accession>R1CRH2</accession>
<dbReference type="EC" id="2.7.13.3" evidence="4"/>
<dbReference type="NCBIfam" id="NF046044">
    <property type="entry name" value="PnpS"/>
    <property type="match status" value="1"/>
</dbReference>
<evidence type="ECO:0000256" key="7">
    <source>
        <dbReference type="ARBA" id="ARBA00022679"/>
    </source>
</evidence>
<dbReference type="GO" id="GO:0006355">
    <property type="term" value="P:regulation of DNA-templated transcription"/>
    <property type="evidence" value="ECO:0007669"/>
    <property type="project" value="InterPro"/>
</dbReference>
<evidence type="ECO:0000259" key="17">
    <source>
        <dbReference type="PROSITE" id="PS50885"/>
    </source>
</evidence>
<dbReference type="Pfam" id="PF00672">
    <property type="entry name" value="HAMP"/>
    <property type="match status" value="1"/>
</dbReference>
<dbReference type="InterPro" id="IPR000014">
    <property type="entry name" value="PAS"/>
</dbReference>
<evidence type="ECO:0000256" key="5">
    <source>
        <dbReference type="ARBA" id="ARBA00022475"/>
    </source>
</evidence>
<dbReference type="GO" id="GO:0005524">
    <property type="term" value="F:ATP binding"/>
    <property type="evidence" value="ECO:0007669"/>
    <property type="project" value="UniProtKB-KW"/>
</dbReference>
<dbReference type="Gene3D" id="6.10.340.10">
    <property type="match status" value="1"/>
</dbReference>
<keyword evidence="8" id="KW-0547">Nucleotide-binding</keyword>
<gene>
    <name evidence="18" type="ORF">L21TH_0630</name>
</gene>
<dbReference type="Proteomes" id="UP000013378">
    <property type="component" value="Unassembled WGS sequence"/>
</dbReference>
<organism evidence="18 19">
    <name type="scientific">Caldisalinibacter kiritimatiensis</name>
    <dbReference type="NCBI Taxonomy" id="1304284"/>
    <lineage>
        <taxon>Bacteria</taxon>
        <taxon>Bacillati</taxon>
        <taxon>Bacillota</taxon>
        <taxon>Tissierellia</taxon>
        <taxon>Tissierellales</taxon>
        <taxon>Thermohalobacteraceae</taxon>
        <taxon>Caldisalinibacter</taxon>
    </lineage>
</organism>
<feature type="transmembrane region" description="Helical" evidence="14">
    <location>
        <begin position="161"/>
        <end position="181"/>
    </location>
</feature>
<dbReference type="InterPro" id="IPR050351">
    <property type="entry name" value="BphY/WalK/GraS-like"/>
</dbReference>
<evidence type="ECO:0000256" key="10">
    <source>
        <dbReference type="ARBA" id="ARBA00022840"/>
    </source>
</evidence>
<feature type="coiled-coil region" evidence="13">
    <location>
        <begin position="222"/>
        <end position="249"/>
    </location>
</feature>
<keyword evidence="7 18" id="KW-0808">Transferase</keyword>